<protein>
    <submittedName>
        <fullName evidence="1">Uncharacterized protein</fullName>
    </submittedName>
</protein>
<reference evidence="1" key="1">
    <citation type="submission" date="2020-05" db="EMBL/GenBank/DDBJ databases">
        <title>Large-scale comparative analyses of tick genomes elucidate their genetic diversity and vector capacities.</title>
        <authorList>
            <person name="Jia N."/>
            <person name="Wang J."/>
            <person name="Shi W."/>
            <person name="Du L."/>
            <person name="Sun Y."/>
            <person name="Zhan W."/>
            <person name="Jiang J."/>
            <person name="Wang Q."/>
            <person name="Zhang B."/>
            <person name="Ji P."/>
            <person name="Sakyi L.B."/>
            <person name="Cui X."/>
            <person name="Yuan T."/>
            <person name="Jiang B."/>
            <person name="Yang W."/>
            <person name="Lam T.T.-Y."/>
            <person name="Chang Q."/>
            <person name="Ding S."/>
            <person name="Wang X."/>
            <person name="Zhu J."/>
            <person name="Ruan X."/>
            <person name="Zhao L."/>
            <person name="Wei J."/>
            <person name="Que T."/>
            <person name="Du C."/>
            <person name="Cheng J."/>
            <person name="Dai P."/>
            <person name="Han X."/>
            <person name="Huang E."/>
            <person name="Gao Y."/>
            <person name="Liu J."/>
            <person name="Shao H."/>
            <person name="Ye R."/>
            <person name="Li L."/>
            <person name="Wei W."/>
            <person name="Wang X."/>
            <person name="Wang C."/>
            <person name="Yang T."/>
            <person name="Huo Q."/>
            <person name="Li W."/>
            <person name="Guo W."/>
            <person name="Chen H."/>
            <person name="Zhou L."/>
            <person name="Ni X."/>
            <person name="Tian J."/>
            <person name="Zhou Y."/>
            <person name="Sheng Y."/>
            <person name="Liu T."/>
            <person name="Pan Y."/>
            <person name="Xia L."/>
            <person name="Li J."/>
            <person name="Zhao F."/>
            <person name="Cao W."/>
        </authorList>
    </citation>
    <scope>NUCLEOTIDE SEQUENCE</scope>
    <source>
        <strain evidence="1">Hyas-2018</strain>
    </source>
</reference>
<gene>
    <name evidence="1" type="ORF">HPB50_023271</name>
</gene>
<dbReference type="Proteomes" id="UP000821845">
    <property type="component" value="Chromosome 6"/>
</dbReference>
<evidence type="ECO:0000313" key="1">
    <source>
        <dbReference type="EMBL" id="KAH6929080.1"/>
    </source>
</evidence>
<evidence type="ECO:0000313" key="2">
    <source>
        <dbReference type="Proteomes" id="UP000821845"/>
    </source>
</evidence>
<comment type="caution">
    <text evidence="1">The sequence shown here is derived from an EMBL/GenBank/DDBJ whole genome shotgun (WGS) entry which is preliminary data.</text>
</comment>
<sequence>MLKPELLQQVNQDKHNFSGYRIDALAKVAGHDMVCLPSYHSELSPIEMVWSQDKGHIAANDTSVTFAGVVELLNQAVALVTLDTWARNRAHVERPEEEAWERDGAIDPTLDSIIIPLGSDSSSCNDSSVSEMSGVEEPSDEPGLHCLL</sequence>
<accession>A0ACB7S2X3</accession>
<keyword evidence="2" id="KW-1185">Reference proteome</keyword>
<dbReference type="EMBL" id="CM023486">
    <property type="protein sequence ID" value="KAH6929080.1"/>
    <property type="molecule type" value="Genomic_DNA"/>
</dbReference>
<proteinExistence type="predicted"/>
<organism evidence="1 2">
    <name type="scientific">Hyalomma asiaticum</name>
    <name type="common">Tick</name>
    <dbReference type="NCBI Taxonomy" id="266040"/>
    <lineage>
        <taxon>Eukaryota</taxon>
        <taxon>Metazoa</taxon>
        <taxon>Ecdysozoa</taxon>
        <taxon>Arthropoda</taxon>
        <taxon>Chelicerata</taxon>
        <taxon>Arachnida</taxon>
        <taxon>Acari</taxon>
        <taxon>Parasitiformes</taxon>
        <taxon>Ixodida</taxon>
        <taxon>Ixodoidea</taxon>
        <taxon>Ixodidae</taxon>
        <taxon>Hyalomminae</taxon>
        <taxon>Hyalomma</taxon>
    </lineage>
</organism>
<name>A0ACB7S2X3_HYAAI</name>